<keyword evidence="3" id="KW-1185">Reference proteome</keyword>
<dbReference type="InterPro" id="IPR050706">
    <property type="entry name" value="Cyclic-di-GMP_PDE-like"/>
</dbReference>
<dbReference type="Proteomes" id="UP000637628">
    <property type="component" value="Unassembled WGS sequence"/>
</dbReference>
<evidence type="ECO:0000259" key="1">
    <source>
        <dbReference type="PROSITE" id="PS50883"/>
    </source>
</evidence>
<dbReference type="CDD" id="cd01948">
    <property type="entry name" value="EAL"/>
    <property type="match status" value="1"/>
</dbReference>
<evidence type="ECO:0000313" key="2">
    <source>
        <dbReference type="EMBL" id="GIE00119.1"/>
    </source>
</evidence>
<dbReference type="PANTHER" id="PTHR33121:SF70">
    <property type="entry name" value="SIGNALING PROTEIN YKOW"/>
    <property type="match status" value="1"/>
</dbReference>
<gene>
    <name evidence="2" type="ORF">Adu01nite_14690</name>
</gene>
<dbReference type="InterPro" id="IPR035919">
    <property type="entry name" value="EAL_sf"/>
</dbReference>
<protein>
    <recommendedName>
        <fullName evidence="1">EAL domain-containing protein</fullName>
    </recommendedName>
</protein>
<reference evidence="2 3" key="1">
    <citation type="submission" date="2021-01" db="EMBL/GenBank/DDBJ databases">
        <title>Whole genome shotgun sequence of Actinoplanes durhamensis NBRC 14914.</title>
        <authorList>
            <person name="Komaki H."/>
            <person name="Tamura T."/>
        </authorList>
    </citation>
    <scope>NUCLEOTIDE SEQUENCE [LARGE SCALE GENOMIC DNA]</scope>
    <source>
        <strain evidence="2 3">NBRC 14914</strain>
    </source>
</reference>
<dbReference type="InterPro" id="IPR001633">
    <property type="entry name" value="EAL_dom"/>
</dbReference>
<dbReference type="PANTHER" id="PTHR33121">
    <property type="entry name" value="CYCLIC DI-GMP PHOSPHODIESTERASE PDEF"/>
    <property type="match status" value="1"/>
</dbReference>
<organism evidence="2 3">
    <name type="scientific">Paractinoplanes durhamensis</name>
    <dbReference type="NCBI Taxonomy" id="113563"/>
    <lineage>
        <taxon>Bacteria</taxon>
        <taxon>Bacillati</taxon>
        <taxon>Actinomycetota</taxon>
        <taxon>Actinomycetes</taxon>
        <taxon>Micromonosporales</taxon>
        <taxon>Micromonosporaceae</taxon>
        <taxon>Paractinoplanes</taxon>
    </lineage>
</organism>
<dbReference type="EMBL" id="BOML01000013">
    <property type="protein sequence ID" value="GIE00119.1"/>
    <property type="molecule type" value="Genomic_DNA"/>
</dbReference>
<dbReference type="Gene3D" id="3.20.20.450">
    <property type="entry name" value="EAL domain"/>
    <property type="match status" value="1"/>
</dbReference>
<sequence>MPALSYLRQLPVDMLKIGRSFVTGIAQDAQARTVVEAIIRLGMAFRMAVVAKGIETAEDAEVLLDLGCNFGQGYHFHRPSTPPAPRPH</sequence>
<feature type="domain" description="EAL" evidence="1">
    <location>
        <begin position="1"/>
        <end position="88"/>
    </location>
</feature>
<name>A0ABQ3YRX4_9ACTN</name>
<evidence type="ECO:0000313" key="3">
    <source>
        <dbReference type="Proteomes" id="UP000637628"/>
    </source>
</evidence>
<dbReference type="PROSITE" id="PS50883">
    <property type="entry name" value="EAL"/>
    <property type="match status" value="1"/>
</dbReference>
<dbReference type="RefSeq" id="WP_239132208.1">
    <property type="nucleotide sequence ID" value="NZ_BAAATX010000002.1"/>
</dbReference>
<comment type="caution">
    <text evidence="2">The sequence shown here is derived from an EMBL/GenBank/DDBJ whole genome shotgun (WGS) entry which is preliminary data.</text>
</comment>
<dbReference type="Pfam" id="PF00563">
    <property type="entry name" value="EAL"/>
    <property type="match status" value="1"/>
</dbReference>
<dbReference type="SUPFAM" id="SSF141868">
    <property type="entry name" value="EAL domain-like"/>
    <property type="match status" value="1"/>
</dbReference>
<accession>A0ABQ3YRX4</accession>
<proteinExistence type="predicted"/>